<reference evidence="8" key="2">
    <citation type="submission" date="2009-11" db="EMBL/GenBank/DDBJ databases">
        <title>The Genome Sequence of Allomyces macrogynus strain ATCC 38327.</title>
        <authorList>
            <consortium name="The Broad Institute Genome Sequencing Platform"/>
            <person name="Russ C."/>
            <person name="Cuomo C."/>
            <person name="Shea T."/>
            <person name="Young S.K."/>
            <person name="Zeng Q."/>
            <person name="Koehrsen M."/>
            <person name="Haas B."/>
            <person name="Borodovsky M."/>
            <person name="Guigo R."/>
            <person name="Alvarado L."/>
            <person name="Berlin A."/>
            <person name="Borenstein D."/>
            <person name="Chen Z."/>
            <person name="Engels R."/>
            <person name="Freedman E."/>
            <person name="Gellesch M."/>
            <person name="Goldberg J."/>
            <person name="Griggs A."/>
            <person name="Gujja S."/>
            <person name="Heiman D."/>
            <person name="Hepburn T."/>
            <person name="Howarth C."/>
            <person name="Jen D."/>
            <person name="Larson L."/>
            <person name="Lewis B."/>
            <person name="Mehta T."/>
            <person name="Park D."/>
            <person name="Pearson M."/>
            <person name="Roberts A."/>
            <person name="Saif S."/>
            <person name="Shenoy N."/>
            <person name="Sisk P."/>
            <person name="Stolte C."/>
            <person name="Sykes S."/>
            <person name="Walk T."/>
            <person name="White J."/>
            <person name="Yandava C."/>
            <person name="Burger G."/>
            <person name="Gray M.W."/>
            <person name="Holland P.W.H."/>
            <person name="King N."/>
            <person name="Lang F.B.F."/>
            <person name="Roger A.J."/>
            <person name="Ruiz-Trillo I."/>
            <person name="Lander E."/>
            <person name="Nusbaum C."/>
        </authorList>
    </citation>
    <scope>NUCLEOTIDE SEQUENCE [LARGE SCALE GENOMIC DNA]</scope>
    <source>
        <strain evidence="8">ATCC 38327</strain>
    </source>
</reference>
<evidence type="ECO:0000313" key="8">
    <source>
        <dbReference type="Proteomes" id="UP000054350"/>
    </source>
</evidence>
<accession>A0A0L0T1K3</accession>
<evidence type="ECO:0000256" key="5">
    <source>
        <dbReference type="SAM" id="MobiDB-lite"/>
    </source>
</evidence>
<evidence type="ECO:0000256" key="3">
    <source>
        <dbReference type="ARBA" id="ARBA00022490"/>
    </source>
</evidence>
<dbReference type="Proteomes" id="UP000054350">
    <property type="component" value="Unassembled WGS sequence"/>
</dbReference>
<dbReference type="GO" id="GO:0034058">
    <property type="term" value="P:endosomal vesicle fusion"/>
    <property type="evidence" value="ECO:0007669"/>
    <property type="project" value="TreeGrafter"/>
</dbReference>
<dbReference type="GO" id="GO:0016020">
    <property type="term" value="C:membrane"/>
    <property type="evidence" value="ECO:0007669"/>
    <property type="project" value="TreeGrafter"/>
</dbReference>
<dbReference type="InterPro" id="IPR032914">
    <property type="entry name" value="Vam6/VPS39/TRAP1"/>
</dbReference>
<feature type="region of interest" description="Disordered" evidence="5">
    <location>
        <begin position="524"/>
        <end position="554"/>
    </location>
</feature>
<dbReference type="AlphaFoldDB" id="A0A0L0T1K3"/>
<evidence type="ECO:0000256" key="2">
    <source>
        <dbReference type="ARBA" id="ARBA00022448"/>
    </source>
</evidence>
<evidence type="ECO:0000256" key="1">
    <source>
        <dbReference type="ARBA" id="ARBA00004496"/>
    </source>
</evidence>
<dbReference type="PROSITE" id="PS50219">
    <property type="entry name" value="CNH"/>
    <property type="match status" value="1"/>
</dbReference>
<name>A0A0L0T1K3_ALLM3</name>
<protein>
    <recommendedName>
        <fullName evidence="6">CNH domain-containing protein</fullName>
    </recommendedName>
</protein>
<dbReference type="OMA" id="VEAWENN"/>
<evidence type="ECO:0000259" key="6">
    <source>
        <dbReference type="PROSITE" id="PS50219"/>
    </source>
</evidence>
<dbReference type="InterPro" id="IPR001180">
    <property type="entry name" value="CNH_dom"/>
</dbReference>
<dbReference type="EMBL" id="GG745358">
    <property type="protein sequence ID" value="KNE68718.1"/>
    <property type="molecule type" value="Genomic_DNA"/>
</dbReference>
<organism evidence="7 8">
    <name type="scientific">Allomyces macrogynus (strain ATCC 38327)</name>
    <name type="common">Allomyces javanicus var. macrogynus</name>
    <dbReference type="NCBI Taxonomy" id="578462"/>
    <lineage>
        <taxon>Eukaryota</taxon>
        <taxon>Fungi</taxon>
        <taxon>Fungi incertae sedis</taxon>
        <taxon>Blastocladiomycota</taxon>
        <taxon>Blastocladiomycetes</taxon>
        <taxon>Blastocladiales</taxon>
        <taxon>Blastocladiaceae</taxon>
        <taxon>Allomyces</taxon>
    </lineage>
</organism>
<dbReference type="OrthoDB" id="5325112at2759"/>
<dbReference type="GO" id="GO:0015031">
    <property type="term" value="P:protein transport"/>
    <property type="evidence" value="ECO:0007669"/>
    <property type="project" value="UniProtKB-KW"/>
</dbReference>
<gene>
    <name evidence="7" type="ORF">AMAG_13359</name>
</gene>
<feature type="domain" description="CNH" evidence="6">
    <location>
        <begin position="49"/>
        <end position="333"/>
    </location>
</feature>
<evidence type="ECO:0000256" key="4">
    <source>
        <dbReference type="ARBA" id="ARBA00022927"/>
    </source>
</evidence>
<dbReference type="GO" id="GO:0005737">
    <property type="term" value="C:cytoplasm"/>
    <property type="evidence" value="ECO:0007669"/>
    <property type="project" value="UniProtKB-SubCell"/>
</dbReference>
<proteinExistence type="predicted"/>
<dbReference type="VEuPathDB" id="FungiDB:AMAG_13359"/>
<reference evidence="7 8" key="1">
    <citation type="submission" date="2009-11" db="EMBL/GenBank/DDBJ databases">
        <title>Annotation of Allomyces macrogynus ATCC 38327.</title>
        <authorList>
            <consortium name="The Broad Institute Genome Sequencing Platform"/>
            <person name="Russ C."/>
            <person name="Cuomo C."/>
            <person name="Burger G."/>
            <person name="Gray M.W."/>
            <person name="Holland P.W.H."/>
            <person name="King N."/>
            <person name="Lang F.B.F."/>
            <person name="Roger A.J."/>
            <person name="Ruiz-Trillo I."/>
            <person name="Young S.K."/>
            <person name="Zeng Q."/>
            <person name="Gargeya S."/>
            <person name="Fitzgerald M."/>
            <person name="Haas B."/>
            <person name="Abouelleil A."/>
            <person name="Alvarado L."/>
            <person name="Arachchi H.M."/>
            <person name="Berlin A."/>
            <person name="Chapman S.B."/>
            <person name="Gearin G."/>
            <person name="Goldberg J."/>
            <person name="Griggs A."/>
            <person name="Gujja S."/>
            <person name="Hansen M."/>
            <person name="Heiman D."/>
            <person name="Howarth C."/>
            <person name="Larimer J."/>
            <person name="Lui A."/>
            <person name="MacDonald P.J.P."/>
            <person name="McCowen C."/>
            <person name="Montmayeur A."/>
            <person name="Murphy C."/>
            <person name="Neiman D."/>
            <person name="Pearson M."/>
            <person name="Priest M."/>
            <person name="Roberts A."/>
            <person name="Saif S."/>
            <person name="Shea T."/>
            <person name="Sisk P."/>
            <person name="Stolte C."/>
            <person name="Sykes S."/>
            <person name="Wortman J."/>
            <person name="Nusbaum C."/>
            <person name="Birren B."/>
        </authorList>
    </citation>
    <scope>NUCLEOTIDE SEQUENCE [LARGE SCALE GENOMIC DNA]</scope>
    <source>
        <strain evidence="7 8">ATCC 38327</strain>
    </source>
</reference>
<keyword evidence="4" id="KW-0653">Protein transport</keyword>
<sequence length="594" mass="64607">MYSVFPLLNVTNDIANAAKPAAETSRSFGLPWLPGGSSGASDGAALAKSAAITCMDMLDEMVYVGLLGGQVITYQFNKKEGSFTFIQSQSTIPQQVRIVQLHVLPGTQTVAVLADTILAFYDLSMHPLSIRPLKGITAIAVNQSAVENGPPVDQLVITRRRTLTQLQLKRAGSSLAISELKEIPLPDGAQRLVWRDNHVIVADARDYRLVRLADGQRLALAPFDQHSPNSPRQDFRPHMAFTSSSEVIVTCGRPDGPGLGLFFSTSGEPVRGTVQFPVYPKALGFHYPHIVTLVRALHDDVDHLQVHHLLDLCAKQRDPLPLHATGFLTVPYGARMMHGCAVEILVRERDALYGLGCPPIVEQVRDALKAGQLDVALALAQAALPSDAHERFLAQASLGVRYLNACQLEDALTLFKKAGVPPKLVLHLYRPDAEQYRLGTDEADLLNSLGALSSFQTIVDLAVHKMYGSTDHLDSASVQGLRLTLQENMAHFLAEYLEWWRGSRDLVDPVIELGLLEVSLAANSPRQGPRTDAGDLRPGPVGRRARLRRVAPPGRRGTALVRAVAHHAACGECAEDSGFVDTVGRERVAACRDH</sequence>
<keyword evidence="8" id="KW-1185">Reference proteome</keyword>
<dbReference type="GO" id="GO:0006914">
    <property type="term" value="P:autophagy"/>
    <property type="evidence" value="ECO:0007669"/>
    <property type="project" value="TreeGrafter"/>
</dbReference>
<dbReference type="STRING" id="578462.A0A0L0T1K3"/>
<comment type="subcellular location">
    <subcellularLocation>
        <location evidence="1">Cytoplasm</location>
    </subcellularLocation>
</comment>
<dbReference type="PANTHER" id="PTHR12894">
    <property type="entry name" value="CNH DOMAIN CONTAINING"/>
    <property type="match status" value="1"/>
</dbReference>
<keyword evidence="3" id="KW-0963">Cytoplasm</keyword>
<dbReference type="PANTHER" id="PTHR12894:SF27">
    <property type="entry name" value="TRANSFORMING GROWTH FACTOR-BETA RECEPTOR-ASSOCIATED PROTEIN 1"/>
    <property type="match status" value="1"/>
</dbReference>
<evidence type="ECO:0000313" key="7">
    <source>
        <dbReference type="EMBL" id="KNE68718.1"/>
    </source>
</evidence>
<keyword evidence="2" id="KW-0813">Transport</keyword>